<dbReference type="SUPFAM" id="SSF159594">
    <property type="entry name" value="XCC0632-like"/>
    <property type="match status" value="1"/>
</dbReference>
<dbReference type="Proteomes" id="UP000483432">
    <property type="component" value="Unassembled WGS sequence"/>
</dbReference>
<dbReference type="EMBL" id="JAAFGW010000139">
    <property type="protein sequence ID" value="NDP48629.1"/>
    <property type="molecule type" value="Genomic_DNA"/>
</dbReference>
<accession>A0A7C9P5M0</accession>
<proteinExistence type="predicted"/>
<evidence type="ECO:0000259" key="1">
    <source>
        <dbReference type="Pfam" id="PF03886"/>
    </source>
</evidence>
<reference evidence="2 3" key="1">
    <citation type="submission" date="2019-09" db="EMBL/GenBank/DDBJ databases">
        <title>H2 Metabolism Revealed by Metagenomic Analysis in Subglacial Sediment of East Antarctica.</title>
        <authorList>
            <person name="Yang Z."/>
            <person name="Zhang Y."/>
            <person name="Lv Y."/>
            <person name="Yan W."/>
            <person name="Xiao X."/>
            <person name="Sun B."/>
            <person name="Ma H."/>
        </authorList>
    </citation>
    <scope>NUCLEOTIDE SEQUENCE [LARGE SCALE GENOMIC DNA]</scope>
    <source>
        <strain evidence="2">Bin2_2</strain>
    </source>
</reference>
<organism evidence="2 3">
    <name type="scientific">Sulfuriferula multivorans</name>
    <dbReference type="NCBI Taxonomy" id="1559896"/>
    <lineage>
        <taxon>Bacteria</taxon>
        <taxon>Pseudomonadati</taxon>
        <taxon>Pseudomonadota</taxon>
        <taxon>Betaproteobacteria</taxon>
        <taxon>Nitrosomonadales</taxon>
        <taxon>Sulfuricellaceae</taxon>
        <taxon>Sulfuriferula</taxon>
    </lineage>
</organism>
<evidence type="ECO:0000313" key="2">
    <source>
        <dbReference type="EMBL" id="NDP48629.1"/>
    </source>
</evidence>
<protein>
    <recommendedName>
        <fullName evidence="1">ABC-type transport auxiliary lipoprotein component domain-containing protein</fullName>
    </recommendedName>
</protein>
<sequence length="200" mass="22146">MTKNLVLLVCAVALTGCINLSEQGDKVAGVNYVLTDTVPGVKPAVVRPDAPTLLVLDTTTSRYYDTDQLIFSRAPGTRGQYQFARWTERPGKRFANLMRTRLDQQNAWRVSTAGGYVHGDVLLDTELVEFYHDATSNPGFLRLELRAELVDLKTHSLMGRRIFEHNVPLLSYDAASAASASNQAVSRALDDLGTWLATFR</sequence>
<comment type="caution">
    <text evidence="2">The sequence shown here is derived from an EMBL/GenBank/DDBJ whole genome shotgun (WGS) entry which is preliminary data.</text>
</comment>
<name>A0A7C9P5M0_9PROT</name>
<dbReference type="PROSITE" id="PS51257">
    <property type="entry name" value="PROKAR_LIPOPROTEIN"/>
    <property type="match status" value="1"/>
</dbReference>
<evidence type="ECO:0000313" key="3">
    <source>
        <dbReference type="Proteomes" id="UP000483432"/>
    </source>
</evidence>
<dbReference type="InterPro" id="IPR005586">
    <property type="entry name" value="ABC_trans_aux"/>
</dbReference>
<dbReference type="AlphaFoldDB" id="A0A7C9P5M0"/>
<gene>
    <name evidence="2" type="ORF">GZ085_09630</name>
</gene>
<dbReference type="Gene3D" id="3.40.50.10610">
    <property type="entry name" value="ABC-type transport auxiliary lipoprotein component"/>
    <property type="match status" value="1"/>
</dbReference>
<feature type="domain" description="ABC-type transport auxiliary lipoprotein component" evidence="1">
    <location>
        <begin position="32"/>
        <end position="191"/>
    </location>
</feature>
<dbReference type="Pfam" id="PF03886">
    <property type="entry name" value="ABC_trans_aux"/>
    <property type="match status" value="1"/>
</dbReference>